<comment type="subcellular location">
    <subcellularLocation>
        <location evidence="1">Membrane</location>
        <topology evidence="1">Lipid-anchor</topology>
    </subcellularLocation>
</comment>
<dbReference type="RefSeq" id="WP_144449615.1">
    <property type="nucleotide sequence ID" value="NZ_VLKZ01000003.1"/>
</dbReference>
<dbReference type="PANTHER" id="PTHR35789">
    <property type="entry name" value="SPORE GERMINATION PROTEIN B3"/>
    <property type="match status" value="1"/>
</dbReference>
<evidence type="ECO:0000256" key="1">
    <source>
        <dbReference type="ARBA" id="ARBA00004635"/>
    </source>
</evidence>
<feature type="domain" description="Spore germination protein N-terminal" evidence="9">
    <location>
        <begin position="23"/>
        <end position="200"/>
    </location>
</feature>
<name>A0A562QMG9_9BACI</name>
<protein>
    <submittedName>
        <fullName evidence="10">Spore germination protein KC</fullName>
    </submittedName>
</protein>
<keyword evidence="3" id="KW-0309">Germination</keyword>
<keyword evidence="4" id="KW-0732">Signal</keyword>
<dbReference type="GO" id="GO:0009847">
    <property type="term" value="P:spore germination"/>
    <property type="evidence" value="ECO:0007669"/>
    <property type="project" value="InterPro"/>
</dbReference>
<keyword evidence="11" id="KW-1185">Reference proteome</keyword>
<dbReference type="NCBIfam" id="TIGR02887">
    <property type="entry name" value="spore_ger_x_C"/>
    <property type="match status" value="1"/>
</dbReference>
<keyword evidence="5" id="KW-0472">Membrane</keyword>
<gene>
    <name evidence="10" type="ORF">IQ10_01264</name>
</gene>
<dbReference type="Gene3D" id="6.20.190.10">
    <property type="entry name" value="Nutrient germinant receptor protein C, domain 1"/>
    <property type="match status" value="1"/>
</dbReference>
<evidence type="ECO:0000313" key="10">
    <source>
        <dbReference type="EMBL" id="TWI57934.1"/>
    </source>
</evidence>
<evidence type="ECO:0000313" key="11">
    <source>
        <dbReference type="Proteomes" id="UP000315711"/>
    </source>
</evidence>
<dbReference type="OrthoDB" id="9816067at2"/>
<dbReference type="Pfam" id="PF25198">
    <property type="entry name" value="Spore_GerAC_N"/>
    <property type="match status" value="1"/>
</dbReference>
<dbReference type="InterPro" id="IPR038501">
    <property type="entry name" value="Spore_GerAC_C_sf"/>
</dbReference>
<dbReference type="AlphaFoldDB" id="A0A562QMG9"/>
<evidence type="ECO:0000256" key="3">
    <source>
        <dbReference type="ARBA" id="ARBA00022544"/>
    </source>
</evidence>
<dbReference type="EMBL" id="VLKZ01000003">
    <property type="protein sequence ID" value="TWI57934.1"/>
    <property type="molecule type" value="Genomic_DNA"/>
</dbReference>
<dbReference type="Proteomes" id="UP000315711">
    <property type="component" value="Unassembled WGS sequence"/>
</dbReference>
<dbReference type="InterPro" id="IPR008844">
    <property type="entry name" value="Spore_GerAC-like"/>
</dbReference>
<dbReference type="GO" id="GO:0016020">
    <property type="term" value="C:membrane"/>
    <property type="evidence" value="ECO:0007669"/>
    <property type="project" value="UniProtKB-SubCell"/>
</dbReference>
<sequence>MKRLFIMSLMIIVVLLTTSGCWNRRELTDLAIASAIGIDKTENGYQVSVQIINPGQIATAGGQGGGGDDSPVTTYYDEGETLFETLRKLTKQVPRKIYYSHLRMVVFGEDMARDGISKTVDFLSRDHEMRSDFYIVIARETNAYNILSTYTSLEKIPANKMFSTLENSAQVWAATGKVRLAQLISEITSQGTSLVLTGIRIEGEKEKRDIPENVLQITQVANLKYDGMGVFKEDRLIGWLNEEESKGYNYTIGKVKSTVIKLQNICKDNEDENLGIEVVKTDAKMKGKVQQGQPKIDLMIKGEANVSEVECYIDLMNNQTMEEIQNETNKTIKKNVEEAIKKAQTEYKIDIFGFGEAMYRSNPQYWREVKDNWDQEFENLTINVHVDMSIERVGTIDNPIKR</sequence>
<feature type="domain" description="Spore germination GerAC-like C-terminal" evidence="8">
    <location>
        <begin position="226"/>
        <end position="394"/>
    </location>
</feature>
<comment type="caution">
    <text evidence="10">The sequence shown here is derived from an EMBL/GenBank/DDBJ whole genome shotgun (WGS) entry which is preliminary data.</text>
</comment>
<reference evidence="10 11" key="1">
    <citation type="journal article" date="2015" name="Stand. Genomic Sci.">
        <title>Genomic Encyclopedia of Bacterial and Archaeal Type Strains, Phase III: the genomes of soil and plant-associated and newly described type strains.</title>
        <authorList>
            <person name="Whitman W.B."/>
            <person name="Woyke T."/>
            <person name="Klenk H.P."/>
            <person name="Zhou Y."/>
            <person name="Lilburn T.G."/>
            <person name="Beck B.J."/>
            <person name="De Vos P."/>
            <person name="Vandamme P."/>
            <person name="Eisen J.A."/>
            <person name="Garrity G."/>
            <person name="Hugenholtz P."/>
            <person name="Kyrpides N.C."/>
        </authorList>
    </citation>
    <scope>NUCLEOTIDE SEQUENCE [LARGE SCALE GENOMIC DNA]</scope>
    <source>
        <strain evidence="10 11">CGMCC 1.10116</strain>
    </source>
</reference>
<organism evidence="10 11">
    <name type="scientific">Halalkalibacter nanhaiisediminis</name>
    <dbReference type="NCBI Taxonomy" id="688079"/>
    <lineage>
        <taxon>Bacteria</taxon>
        <taxon>Bacillati</taxon>
        <taxon>Bacillota</taxon>
        <taxon>Bacilli</taxon>
        <taxon>Bacillales</taxon>
        <taxon>Bacillaceae</taxon>
        <taxon>Halalkalibacter</taxon>
    </lineage>
</organism>
<dbReference type="InterPro" id="IPR046953">
    <property type="entry name" value="Spore_GerAC-like_C"/>
</dbReference>
<comment type="similarity">
    <text evidence="2">Belongs to the GerABKC lipoprotein family.</text>
</comment>
<keyword evidence="6" id="KW-0564">Palmitate</keyword>
<dbReference type="Gene3D" id="3.30.300.210">
    <property type="entry name" value="Nutrient germinant receptor protein C, domain 3"/>
    <property type="match status" value="1"/>
</dbReference>
<evidence type="ECO:0000256" key="4">
    <source>
        <dbReference type="ARBA" id="ARBA00022729"/>
    </source>
</evidence>
<keyword evidence="7" id="KW-0449">Lipoprotein</keyword>
<dbReference type="InterPro" id="IPR057336">
    <property type="entry name" value="GerAC_N"/>
</dbReference>
<evidence type="ECO:0000256" key="5">
    <source>
        <dbReference type="ARBA" id="ARBA00023136"/>
    </source>
</evidence>
<evidence type="ECO:0000259" key="8">
    <source>
        <dbReference type="Pfam" id="PF05504"/>
    </source>
</evidence>
<dbReference type="PANTHER" id="PTHR35789:SF1">
    <property type="entry name" value="SPORE GERMINATION PROTEIN B3"/>
    <property type="match status" value="1"/>
</dbReference>
<evidence type="ECO:0000256" key="6">
    <source>
        <dbReference type="ARBA" id="ARBA00023139"/>
    </source>
</evidence>
<accession>A0A562QMG9</accession>
<evidence type="ECO:0000259" key="9">
    <source>
        <dbReference type="Pfam" id="PF25198"/>
    </source>
</evidence>
<dbReference type="PROSITE" id="PS51257">
    <property type="entry name" value="PROKAR_LIPOPROTEIN"/>
    <property type="match status" value="1"/>
</dbReference>
<evidence type="ECO:0000256" key="7">
    <source>
        <dbReference type="ARBA" id="ARBA00023288"/>
    </source>
</evidence>
<evidence type="ECO:0000256" key="2">
    <source>
        <dbReference type="ARBA" id="ARBA00007886"/>
    </source>
</evidence>
<dbReference type="Pfam" id="PF05504">
    <property type="entry name" value="Spore_GerAC"/>
    <property type="match status" value="1"/>
</dbReference>
<proteinExistence type="inferred from homology"/>